<feature type="region of interest" description="Disordered" evidence="2">
    <location>
        <begin position="92"/>
        <end position="137"/>
    </location>
</feature>
<feature type="coiled-coil region" evidence="1">
    <location>
        <begin position="138"/>
        <end position="211"/>
    </location>
</feature>
<gene>
    <name evidence="3" type="ORF">DB43_EC00030</name>
</gene>
<dbReference type="RefSeq" id="WP_013924650.1">
    <property type="nucleotide sequence ID" value="NZ_JSAM01000023.1"/>
</dbReference>
<feature type="coiled-coil region" evidence="1">
    <location>
        <begin position="274"/>
        <end position="304"/>
    </location>
</feature>
<feature type="compositionally biased region" description="Polar residues" evidence="2">
    <location>
        <begin position="115"/>
        <end position="124"/>
    </location>
</feature>
<comment type="caution">
    <text evidence="3">The sequence shown here is derived from an EMBL/GenBank/DDBJ whole genome shotgun (WGS) entry which is preliminary data.</text>
</comment>
<evidence type="ECO:0000256" key="1">
    <source>
        <dbReference type="SAM" id="Coils"/>
    </source>
</evidence>
<dbReference type="PATRIC" id="fig|83552.4.peg.403"/>
<dbReference type="AlphaFoldDB" id="A0A0C1CBT6"/>
<keyword evidence="1" id="KW-0175">Coiled coil</keyword>
<accession>A0A0C1CBT6</accession>
<proteinExistence type="predicted"/>
<evidence type="ECO:0000313" key="4">
    <source>
        <dbReference type="Proteomes" id="UP000031307"/>
    </source>
</evidence>
<organism evidence="3 4">
    <name type="scientific">Parachlamydia acanthamoebae</name>
    <dbReference type="NCBI Taxonomy" id="83552"/>
    <lineage>
        <taxon>Bacteria</taxon>
        <taxon>Pseudomonadati</taxon>
        <taxon>Chlamydiota</taxon>
        <taxon>Chlamydiia</taxon>
        <taxon>Parachlamydiales</taxon>
        <taxon>Parachlamydiaceae</taxon>
        <taxon>Parachlamydia</taxon>
    </lineage>
</organism>
<dbReference type="Proteomes" id="UP000031307">
    <property type="component" value="Unassembled WGS sequence"/>
</dbReference>
<evidence type="ECO:0000313" key="3">
    <source>
        <dbReference type="EMBL" id="KIA78375.1"/>
    </source>
</evidence>
<evidence type="ECO:0000256" key="2">
    <source>
        <dbReference type="SAM" id="MobiDB-lite"/>
    </source>
</evidence>
<protein>
    <submittedName>
        <fullName evidence="3">Uncharacterized protein</fullName>
    </submittedName>
</protein>
<reference evidence="3 4" key="1">
    <citation type="journal article" date="2014" name="Mol. Biol. Evol.">
        <title>Massive expansion of Ubiquitination-related gene families within the Chlamydiae.</title>
        <authorList>
            <person name="Domman D."/>
            <person name="Collingro A."/>
            <person name="Lagkouvardos I."/>
            <person name="Gehre L."/>
            <person name="Weinmaier T."/>
            <person name="Rattei T."/>
            <person name="Subtil A."/>
            <person name="Horn M."/>
        </authorList>
    </citation>
    <scope>NUCLEOTIDE SEQUENCE [LARGE SCALE GENOMIC DNA]</scope>
    <source>
        <strain evidence="3 4">OEW1</strain>
    </source>
</reference>
<dbReference type="EMBL" id="JSAM01000023">
    <property type="protein sequence ID" value="KIA78375.1"/>
    <property type="molecule type" value="Genomic_DNA"/>
</dbReference>
<sequence>MGSVNSIYNSYKSGDYFKYPERKQLLKGLMSDPNREVSFESNFDQLDPRIKSFRKKIAVACSKVKHKLKLKINRGYRKKFLTTISKIDKAYSQAKPSLADNTSKPLNPNDEHLSKPSQPSSEHVQTPPKPMPAPAIPVDSFKEKRLELQNELDQLNRVQIDLDLKIEQKKQEKKAIVDESSVSNQLTGSEIEQKESELKKWQVELARVETILKIANEIKANPKSFYVLWDSDEEKAILKLDPKFDLKKLDHEIKIRTEYLSDILKTIEELTFVIKSIKAIIEEQESKQKEFEQLDHQLISLENEASKNQKAMVLLKSQMTEIENGGVFSLENSSEFVEERVDLFVEEETVVYQEENILFENEAVIGKIQDSYAYRSGEENLKVAIGVIKNFVDGLNGSEKQKATSLRRQLGFFSKTVKTDKLEMSGMTDVELVRQKYATLILLLSKALENPANSSKVRDVTNQFLDRLILEDASKDGHQQLINFLFEHDSHTGELCMDEMTRLLLLSNVLGAVVIMTQYFWDKDNLRKDMKIVKRAEETSGLFKRGAIIAANKLLEYLKGNIVSSVLCLPALQGNEDCEKHVLSMVEALQPSIIQILIHDSKNSLLKRKVAFATEKFGNNDLKKLMDFIDFEKLPTTTETTMRFVEMFESFIENMDKIQE</sequence>
<name>A0A0C1CBT6_9BACT</name>